<comment type="caution">
    <text evidence="3">The sequence shown here is derived from an EMBL/GenBank/DDBJ whole genome shotgun (WGS) entry which is preliminary data.</text>
</comment>
<protein>
    <submittedName>
        <fullName evidence="3">Cathepsin B-like</fullName>
    </submittedName>
</protein>
<dbReference type="PANTHER" id="PTHR12411">
    <property type="entry name" value="CYSTEINE PROTEASE FAMILY C1-RELATED"/>
    <property type="match status" value="1"/>
</dbReference>
<dbReference type="SMART" id="SM00645">
    <property type="entry name" value="Pept_C1"/>
    <property type="match status" value="1"/>
</dbReference>
<dbReference type="InterPro" id="IPR013128">
    <property type="entry name" value="Peptidase_C1A"/>
</dbReference>
<dbReference type="GO" id="GO:0006508">
    <property type="term" value="P:proteolysis"/>
    <property type="evidence" value="ECO:0007669"/>
    <property type="project" value="InterPro"/>
</dbReference>
<proteinExistence type="inferred from homology"/>
<evidence type="ECO:0000313" key="3">
    <source>
        <dbReference type="EMBL" id="KAL0483351.1"/>
    </source>
</evidence>
<dbReference type="Proteomes" id="UP001431209">
    <property type="component" value="Unassembled WGS sequence"/>
</dbReference>
<dbReference type="SUPFAM" id="SSF54001">
    <property type="entry name" value="Cysteine proteinases"/>
    <property type="match status" value="1"/>
</dbReference>
<keyword evidence="4" id="KW-1185">Reference proteome</keyword>
<evidence type="ECO:0000313" key="4">
    <source>
        <dbReference type="Proteomes" id="UP001431209"/>
    </source>
</evidence>
<dbReference type="Pfam" id="PF00112">
    <property type="entry name" value="Peptidase_C1"/>
    <property type="match status" value="1"/>
</dbReference>
<accession>A0AAW2Z3M9</accession>
<evidence type="ECO:0000259" key="2">
    <source>
        <dbReference type="SMART" id="SM00645"/>
    </source>
</evidence>
<evidence type="ECO:0000256" key="1">
    <source>
        <dbReference type="ARBA" id="ARBA00008455"/>
    </source>
</evidence>
<dbReference type="InterPro" id="IPR038765">
    <property type="entry name" value="Papain-like_cys_pep_sf"/>
</dbReference>
<organism evidence="3 4">
    <name type="scientific">Acrasis kona</name>
    <dbReference type="NCBI Taxonomy" id="1008807"/>
    <lineage>
        <taxon>Eukaryota</taxon>
        <taxon>Discoba</taxon>
        <taxon>Heterolobosea</taxon>
        <taxon>Tetramitia</taxon>
        <taxon>Eutetramitia</taxon>
        <taxon>Acrasidae</taxon>
        <taxon>Acrasis</taxon>
    </lineage>
</organism>
<dbReference type="EMBL" id="JAOPGA020000950">
    <property type="protein sequence ID" value="KAL0483351.1"/>
    <property type="molecule type" value="Genomic_DNA"/>
</dbReference>
<dbReference type="InterPro" id="IPR000668">
    <property type="entry name" value="Peptidase_C1A_C"/>
</dbReference>
<sequence length="173" mass="18827">MCLMSGGRHMDIDLSPQHGVSCMGNGECSGGFQHTYWDYVKQNGMVSEKCMPYQSGADGSVPSCPAMCADGTSLNQSRVFVDSYYALPPDVNTIKAEIVYNGPVQALFTVYHDFYSYGRGVYNHVTGDKIGNHVVTLLGYGTDKRTGKGLEKINGEQVGGMEGILRYAKETVE</sequence>
<gene>
    <name evidence="3" type="ORF">AKO1_014706</name>
</gene>
<name>A0AAW2Z3M9_9EUKA</name>
<dbReference type="Gene3D" id="3.90.70.10">
    <property type="entry name" value="Cysteine proteinases"/>
    <property type="match status" value="1"/>
</dbReference>
<reference evidence="3 4" key="1">
    <citation type="submission" date="2024-03" db="EMBL/GenBank/DDBJ databases">
        <title>The Acrasis kona genome and developmental transcriptomes reveal deep origins of eukaryotic multicellular pathways.</title>
        <authorList>
            <person name="Sheikh S."/>
            <person name="Fu C.-J."/>
            <person name="Brown M.W."/>
            <person name="Baldauf S.L."/>
        </authorList>
    </citation>
    <scope>NUCLEOTIDE SEQUENCE [LARGE SCALE GENOMIC DNA]</scope>
    <source>
        <strain evidence="3 4">ATCC MYA-3509</strain>
    </source>
</reference>
<comment type="similarity">
    <text evidence="1">Belongs to the peptidase C1 family.</text>
</comment>
<feature type="domain" description="Peptidase C1A papain C-terminal" evidence="2">
    <location>
        <begin position="1"/>
        <end position="169"/>
    </location>
</feature>
<dbReference type="GO" id="GO:0008234">
    <property type="term" value="F:cysteine-type peptidase activity"/>
    <property type="evidence" value="ECO:0007669"/>
    <property type="project" value="InterPro"/>
</dbReference>
<dbReference type="AlphaFoldDB" id="A0AAW2Z3M9"/>